<dbReference type="SUPFAM" id="SSF48452">
    <property type="entry name" value="TPR-like"/>
    <property type="match status" value="1"/>
</dbReference>
<comment type="subcellular location">
    <subcellularLocation>
        <location evidence="1">Cell outer membrane</location>
    </subcellularLocation>
</comment>
<evidence type="ECO:0000256" key="5">
    <source>
        <dbReference type="ARBA" id="ARBA00023237"/>
    </source>
</evidence>
<gene>
    <name evidence="8" type="ORF">JM658_07935</name>
</gene>
<dbReference type="Gene3D" id="1.25.40.390">
    <property type="match status" value="1"/>
</dbReference>
<dbReference type="InterPro" id="IPR011990">
    <property type="entry name" value="TPR-like_helical_dom_sf"/>
</dbReference>
<evidence type="ECO:0000259" key="7">
    <source>
        <dbReference type="Pfam" id="PF14322"/>
    </source>
</evidence>
<sequence>MKKILYIILAAASFTACELDRFPYDSVASDELFESEGGLEAVTGGSYSLLKGDGDGNGFSPQLHRAAEFSGDNVSLSGNTTDALFYTYNYNNITTSGRINDVWSSGYKAIVSCNKVIELAVEGESVETDQLIGENYFLRAYTYFELVNVFGRPYNQGTSNLGVPLKLTSDVSDVPDRNTVGEVYDQVVKDLLKAESLMSVNKTNSYATKEAAQALLSRVYLYMGVNDQAITYADKVINSGRFQLLPTSELGDYFQKVPEDNTETIFCFRFVEESDYNESGAPGWYTVGSLYANIEGTGWGEMYASSSYLDLINENPNDARKEFIDPQFELDEDGNKIPAVYWINDNYTYQFRRTTEKNGKIYFTEDGSKVEVMTEEGDDETLYYFNNGGSKTYVTYGYDMFKRNGFPKFYVLKASLQEGVPHLWSPVVSRLAEMYLNRAEAYAKMSNESQALSNINILRERAGIDAYDSASDFPAGKNLLDVVLDERRLELAYEGHRKFDVFRNNDTMDRKYPGTHLSGSNPYYEILPTDDRVIEYIPEVQINVQPTLIQND</sequence>
<protein>
    <submittedName>
        <fullName evidence="8">RagB/SusD family nutrient uptake outer membrane protein</fullName>
    </submittedName>
</protein>
<organism evidence="8 9">
    <name type="scientific">Joostella atrarenae</name>
    <dbReference type="NCBI Taxonomy" id="679257"/>
    <lineage>
        <taxon>Bacteria</taxon>
        <taxon>Pseudomonadati</taxon>
        <taxon>Bacteroidota</taxon>
        <taxon>Flavobacteriia</taxon>
        <taxon>Flavobacteriales</taxon>
        <taxon>Flavobacteriaceae</taxon>
        <taxon>Joostella</taxon>
    </lineage>
</organism>
<evidence type="ECO:0000256" key="2">
    <source>
        <dbReference type="ARBA" id="ARBA00006275"/>
    </source>
</evidence>
<dbReference type="Pfam" id="PF14322">
    <property type="entry name" value="SusD-like_3"/>
    <property type="match status" value="1"/>
</dbReference>
<dbReference type="InterPro" id="IPR012944">
    <property type="entry name" value="SusD_RagB_dom"/>
</dbReference>
<dbReference type="RefSeq" id="WP_236958722.1">
    <property type="nucleotide sequence ID" value="NZ_JAETXX010000004.1"/>
</dbReference>
<keyword evidence="9" id="KW-1185">Reference proteome</keyword>
<keyword evidence="4" id="KW-0472">Membrane</keyword>
<name>A0ABS9J2V5_9FLAO</name>
<proteinExistence type="inferred from homology"/>
<dbReference type="Pfam" id="PF07980">
    <property type="entry name" value="SusD_RagB"/>
    <property type="match status" value="1"/>
</dbReference>
<dbReference type="PROSITE" id="PS51257">
    <property type="entry name" value="PROKAR_LIPOPROTEIN"/>
    <property type="match status" value="1"/>
</dbReference>
<reference evidence="8 9" key="1">
    <citation type="submission" date="2021-01" db="EMBL/GenBank/DDBJ databases">
        <title>Genome sequencing of Joostella atrarenae M1-2 (= KCTC 23194).</title>
        <authorList>
            <person name="Zakaria M.R."/>
            <person name="Lam M.Q."/>
            <person name="Chong C.S."/>
        </authorList>
    </citation>
    <scope>NUCLEOTIDE SEQUENCE [LARGE SCALE GENOMIC DNA]</scope>
    <source>
        <strain evidence="8 9">M1-2</strain>
    </source>
</reference>
<evidence type="ECO:0000256" key="1">
    <source>
        <dbReference type="ARBA" id="ARBA00004442"/>
    </source>
</evidence>
<evidence type="ECO:0000313" key="9">
    <source>
        <dbReference type="Proteomes" id="UP000829517"/>
    </source>
</evidence>
<dbReference type="EMBL" id="JAETXX010000004">
    <property type="protein sequence ID" value="MCF8714757.1"/>
    <property type="molecule type" value="Genomic_DNA"/>
</dbReference>
<evidence type="ECO:0000256" key="3">
    <source>
        <dbReference type="ARBA" id="ARBA00022729"/>
    </source>
</evidence>
<keyword evidence="3" id="KW-0732">Signal</keyword>
<dbReference type="Proteomes" id="UP000829517">
    <property type="component" value="Unassembled WGS sequence"/>
</dbReference>
<evidence type="ECO:0000256" key="4">
    <source>
        <dbReference type="ARBA" id="ARBA00023136"/>
    </source>
</evidence>
<comment type="caution">
    <text evidence="8">The sequence shown here is derived from an EMBL/GenBank/DDBJ whole genome shotgun (WGS) entry which is preliminary data.</text>
</comment>
<feature type="domain" description="RagB/SusD" evidence="6">
    <location>
        <begin position="262"/>
        <end position="551"/>
    </location>
</feature>
<evidence type="ECO:0000313" key="8">
    <source>
        <dbReference type="EMBL" id="MCF8714757.1"/>
    </source>
</evidence>
<comment type="similarity">
    <text evidence="2">Belongs to the SusD family.</text>
</comment>
<keyword evidence="5" id="KW-0998">Cell outer membrane</keyword>
<evidence type="ECO:0000259" key="6">
    <source>
        <dbReference type="Pfam" id="PF07980"/>
    </source>
</evidence>
<dbReference type="CDD" id="cd08977">
    <property type="entry name" value="SusD"/>
    <property type="match status" value="1"/>
</dbReference>
<accession>A0ABS9J2V5</accession>
<dbReference type="InterPro" id="IPR033985">
    <property type="entry name" value="SusD-like_N"/>
</dbReference>
<feature type="domain" description="SusD-like N-terminal" evidence="7">
    <location>
        <begin position="74"/>
        <end position="221"/>
    </location>
</feature>